<comment type="caution">
    <text evidence="2">The sequence shown here is derived from an EMBL/GenBank/DDBJ whole genome shotgun (WGS) entry which is preliminary data.</text>
</comment>
<dbReference type="Proteomes" id="UP000242814">
    <property type="component" value="Unassembled WGS sequence"/>
</dbReference>
<protein>
    <submittedName>
        <fullName evidence="2">Uncharacterized protein</fullName>
    </submittedName>
</protein>
<feature type="region of interest" description="Disordered" evidence="1">
    <location>
        <begin position="1"/>
        <end position="31"/>
    </location>
</feature>
<evidence type="ECO:0000256" key="1">
    <source>
        <dbReference type="SAM" id="MobiDB-lite"/>
    </source>
</evidence>
<organism evidence="2 3">
    <name type="scientific">Paracoccidioides brasiliensis</name>
    <dbReference type="NCBI Taxonomy" id="121759"/>
    <lineage>
        <taxon>Eukaryota</taxon>
        <taxon>Fungi</taxon>
        <taxon>Dikarya</taxon>
        <taxon>Ascomycota</taxon>
        <taxon>Pezizomycotina</taxon>
        <taxon>Eurotiomycetes</taxon>
        <taxon>Eurotiomycetidae</taxon>
        <taxon>Onygenales</taxon>
        <taxon>Ajellomycetaceae</taxon>
        <taxon>Paracoccidioides</taxon>
    </lineage>
</organism>
<feature type="non-terminal residue" evidence="2">
    <location>
        <position position="1"/>
    </location>
</feature>
<name>A0A1D2JP08_PARBR</name>
<reference evidence="2 3" key="1">
    <citation type="submission" date="2016-06" db="EMBL/GenBank/DDBJ databases">
        <authorList>
            <person name="Kjaerup R.B."/>
            <person name="Dalgaard T.S."/>
            <person name="Juul-Madsen H.R."/>
        </authorList>
    </citation>
    <scope>NUCLEOTIDE SEQUENCE [LARGE SCALE GENOMIC DNA]</scope>
    <source>
        <strain evidence="2 3">Pb300</strain>
    </source>
</reference>
<evidence type="ECO:0000313" key="2">
    <source>
        <dbReference type="EMBL" id="ODH44851.1"/>
    </source>
</evidence>
<sequence length="31" mass="3263">PKVQLQHVMARNQPPVPTVGTLSVPTAPAEV</sequence>
<evidence type="ECO:0000313" key="3">
    <source>
        <dbReference type="Proteomes" id="UP000242814"/>
    </source>
</evidence>
<dbReference type="AlphaFoldDB" id="A0A1D2JP08"/>
<gene>
    <name evidence="2" type="ORF">ACO22_00681</name>
</gene>
<dbReference type="EMBL" id="LZYO01000014">
    <property type="protein sequence ID" value="ODH44851.1"/>
    <property type="molecule type" value="Genomic_DNA"/>
</dbReference>
<proteinExistence type="predicted"/>
<accession>A0A1D2JP08</accession>